<protein>
    <submittedName>
        <fullName evidence="1">Uncharacterized protein</fullName>
    </submittedName>
</protein>
<evidence type="ECO:0000313" key="1">
    <source>
        <dbReference type="EMBL" id="THU97442.1"/>
    </source>
</evidence>
<organism evidence="1 2">
    <name type="scientific">Dendrothele bispora (strain CBS 962.96)</name>
    <dbReference type="NCBI Taxonomy" id="1314807"/>
    <lineage>
        <taxon>Eukaryota</taxon>
        <taxon>Fungi</taxon>
        <taxon>Dikarya</taxon>
        <taxon>Basidiomycota</taxon>
        <taxon>Agaricomycotina</taxon>
        <taxon>Agaricomycetes</taxon>
        <taxon>Agaricomycetidae</taxon>
        <taxon>Agaricales</taxon>
        <taxon>Agaricales incertae sedis</taxon>
        <taxon>Dendrothele</taxon>
    </lineage>
</organism>
<proteinExistence type="predicted"/>
<dbReference type="Proteomes" id="UP000297245">
    <property type="component" value="Unassembled WGS sequence"/>
</dbReference>
<dbReference type="AlphaFoldDB" id="A0A4S8M5D6"/>
<gene>
    <name evidence="1" type="ORF">K435DRAFT_778031</name>
</gene>
<dbReference type="EMBL" id="ML179155">
    <property type="protein sequence ID" value="THU97442.1"/>
    <property type="molecule type" value="Genomic_DNA"/>
</dbReference>
<name>A0A4S8M5D6_DENBC</name>
<keyword evidence="2" id="KW-1185">Reference proteome</keyword>
<reference evidence="1 2" key="1">
    <citation type="journal article" date="2019" name="Nat. Ecol. Evol.">
        <title>Megaphylogeny resolves global patterns of mushroom evolution.</title>
        <authorList>
            <person name="Varga T."/>
            <person name="Krizsan K."/>
            <person name="Foldi C."/>
            <person name="Dima B."/>
            <person name="Sanchez-Garcia M."/>
            <person name="Sanchez-Ramirez S."/>
            <person name="Szollosi G.J."/>
            <person name="Szarkandi J.G."/>
            <person name="Papp V."/>
            <person name="Albert L."/>
            <person name="Andreopoulos W."/>
            <person name="Angelini C."/>
            <person name="Antonin V."/>
            <person name="Barry K.W."/>
            <person name="Bougher N.L."/>
            <person name="Buchanan P."/>
            <person name="Buyck B."/>
            <person name="Bense V."/>
            <person name="Catcheside P."/>
            <person name="Chovatia M."/>
            <person name="Cooper J."/>
            <person name="Damon W."/>
            <person name="Desjardin D."/>
            <person name="Finy P."/>
            <person name="Geml J."/>
            <person name="Haridas S."/>
            <person name="Hughes K."/>
            <person name="Justo A."/>
            <person name="Karasinski D."/>
            <person name="Kautmanova I."/>
            <person name="Kiss B."/>
            <person name="Kocsube S."/>
            <person name="Kotiranta H."/>
            <person name="LaButti K.M."/>
            <person name="Lechner B.E."/>
            <person name="Liimatainen K."/>
            <person name="Lipzen A."/>
            <person name="Lukacs Z."/>
            <person name="Mihaltcheva S."/>
            <person name="Morgado L.N."/>
            <person name="Niskanen T."/>
            <person name="Noordeloos M.E."/>
            <person name="Ohm R.A."/>
            <person name="Ortiz-Santana B."/>
            <person name="Ovrebo C."/>
            <person name="Racz N."/>
            <person name="Riley R."/>
            <person name="Savchenko A."/>
            <person name="Shiryaev A."/>
            <person name="Soop K."/>
            <person name="Spirin V."/>
            <person name="Szebenyi C."/>
            <person name="Tomsovsky M."/>
            <person name="Tulloss R.E."/>
            <person name="Uehling J."/>
            <person name="Grigoriev I.V."/>
            <person name="Vagvolgyi C."/>
            <person name="Papp T."/>
            <person name="Martin F.M."/>
            <person name="Miettinen O."/>
            <person name="Hibbett D.S."/>
            <person name="Nagy L.G."/>
        </authorList>
    </citation>
    <scope>NUCLEOTIDE SEQUENCE [LARGE SCALE GENOMIC DNA]</scope>
    <source>
        <strain evidence="1 2">CBS 962.96</strain>
    </source>
</reference>
<accession>A0A4S8M5D6</accession>
<sequence length="59" mass="6987">MFKTAILQFIKGFQVTIITDRDATTFRVSFDYFPFPQRYFLVHLYSACYHSQTLMGPVK</sequence>
<evidence type="ECO:0000313" key="2">
    <source>
        <dbReference type="Proteomes" id="UP000297245"/>
    </source>
</evidence>